<proteinExistence type="inferred from homology"/>
<dbReference type="SUPFAM" id="SSF143120">
    <property type="entry name" value="YefM-like"/>
    <property type="match status" value="1"/>
</dbReference>
<evidence type="ECO:0008006" key="4">
    <source>
        <dbReference type="Google" id="ProtNLM"/>
    </source>
</evidence>
<dbReference type="EMBL" id="JBHUFC010000002">
    <property type="protein sequence ID" value="MFD1787275.1"/>
    <property type="molecule type" value="Genomic_DNA"/>
</dbReference>
<dbReference type="InterPro" id="IPR036165">
    <property type="entry name" value="YefM-like_sf"/>
</dbReference>
<organism evidence="2 3">
    <name type="scientific">Sphingomonas floccifaciens</name>
    <dbReference type="NCBI Taxonomy" id="1844115"/>
    <lineage>
        <taxon>Bacteria</taxon>
        <taxon>Pseudomonadati</taxon>
        <taxon>Pseudomonadota</taxon>
        <taxon>Alphaproteobacteria</taxon>
        <taxon>Sphingomonadales</taxon>
        <taxon>Sphingomonadaceae</taxon>
        <taxon>Sphingomonas</taxon>
    </lineage>
</organism>
<evidence type="ECO:0000256" key="1">
    <source>
        <dbReference type="ARBA" id="ARBA00009981"/>
    </source>
</evidence>
<dbReference type="InterPro" id="IPR000014">
    <property type="entry name" value="PAS"/>
</dbReference>
<accession>A0ABW4NAT7</accession>
<gene>
    <name evidence="2" type="ORF">ACFSC3_06800</name>
</gene>
<protein>
    <recommendedName>
        <fullName evidence="4">PAS domain-containing protein</fullName>
    </recommendedName>
</protein>
<evidence type="ECO:0000313" key="2">
    <source>
        <dbReference type="EMBL" id="MFD1787275.1"/>
    </source>
</evidence>
<dbReference type="Gene3D" id="3.30.450.20">
    <property type="entry name" value="PAS domain"/>
    <property type="match status" value="2"/>
</dbReference>
<reference evidence="3" key="1">
    <citation type="journal article" date="2019" name="Int. J. Syst. Evol. Microbiol.">
        <title>The Global Catalogue of Microorganisms (GCM) 10K type strain sequencing project: providing services to taxonomists for standard genome sequencing and annotation.</title>
        <authorList>
            <consortium name="The Broad Institute Genomics Platform"/>
            <consortium name="The Broad Institute Genome Sequencing Center for Infectious Disease"/>
            <person name="Wu L."/>
            <person name="Ma J."/>
        </authorList>
    </citation>
    <scope>NUCLEOTIDE SEQUENCE [LARGE SCALE GENOMIC DNA]</scope>
    <source>
        <strain evidence="3">Q85</strain>
    </source>
</reference>
<dbReference type="Proteomes" id="UP001597283">
    <property type="component" value="Unassembled WGS sequence"/>
</dbReference>
<evidence type="ECO:0000313" key="3">
    <source>
        <dbReference type="Proteomes" id="UP001597283"/>
    </source>
</evidence>
<dbReference type="SUPFAM" id="SSF55785">
    <property type="entry name" value="PYP-like sensor domain (PAS domain)"/>
    <property type="match status" value="2"/>
</dbReference>
<sequence length="292" mass="31165">MQAVTASDLVRHFGAWRDRAMNTPVYIHHHGKPKLVLTSVDFIDALSAAKAPGGTNDAAMATLLEMIDASVVVTDQALMVNGTNALARQRIGRADWQGLPLADIVPEAVRPFLLRAADVTLASGQVERLHLRLGDHGERKVDVAIYPFQDGVCIIGRDQTAPQALALAQAHARIVDEMLGLIGTTAWVRMNPRGYVTDVSSAFEAMTGLPPEACRHVRLPTLFDPATHAFVDAALDRAIDSMANGITSARLLTSSVRAVPVRVAISGKLLRMSEDAVIATISLDAAALPTSS</sequence>
<name>A0ABW4NAT7_9SPHN</name>
<keyword evidence="3" id="KW-1185">Reference proteome</keyword>
<comment type="similarity">
    <text evidence="1">Belongs to the phD/YefM antitoxin family.</text>
</comment>
<comment type="caution">
    <text evidence="2">The sequence shown here is derived from an EMBL/GenBank/DDBJ whole genome shotgun (WGS) entry which is preliminary data.</text>
</comment>
<dbReference type="CDD" id="cd00130">
    <property type="entry name" value="PAS"/>
    <property type="match status" value="1"/>
</dbReference>
<dbReference type="InterPro" id="IPR035965">
    <property type="entry name" value="PAS-like_dom_sf"/>
</dbReference>